<reference evidence="2" key="2">
    <citation type="submission" date="2015-03" db="EMBL/GenBank/DDBJ databases">
        <authorList>
            <person name="Chow C.-E.T."/>
            <person name="Winget D.M."/>
            <person name="White R.A.III."/>
            <person name="Hallam S.J."/>
            <person name="Suttle C.A."/>
        </authorList>
    </citation>
    <scope>NUCLEOTIDE SEQUENCE</scope>
    <source>
        <strain evidence="2">Anoxic3_1</strain>
    </source>
</reference>
<evidence type="ECO:0000256" key="1">
    <source>
        <dbReference type="SAM" id="MobiDB-lite"/>
    </source>
</evidence>
<organism evidence="2">
    <name type="scientific">uncultured marine virus</name>
    <dbReference type="NCBI Taxonomy" id="186617"/>
    <lineage>
        <taxon>Viruses</taxon>
        <taxon>environmental samples</taxon>
    </lineage>
</organism>
<proteinExistence type="predicted"/>
<protein>
    <submittedName>
        <fullName evidence="2">Uncharacterized protein</fullName>
    </submittedName>
</protein>
<name>A0A0F7L3D7_9VIRU</name>
<sequence length="103" mass="10894">MVRASWPPTYPSTASIAPGSSADASAHALVSWVRRSMRGPGRIFPGYFGPLGLDGAGVGGLGGACGVRSMERSPLRLGSSAVRLVTADSNANFWVHKRRKNRR</sequence>
<feature type="region of interest" description="Disordered" evidence="1">
    <location>
        <begin position="1"/>
        <end position="22"/>
    </location>
</feature>
<reference evidence="2" key="1">
    <citation type="journal article" date="2015" name="Front. Microbiol.">
        <title>Combining genomic sequencing methods to explore viral diversity and reveal potential virus-host interactions.</title>
        <authorList>
            <person name="Chow C.E."/>
            <person name="Winget D.M."/>
            <person name="White R.A.III."/>
            <person name="Hallam S.J."/>
            <person name="Suttle C.A."/>
        </authorList>
    </citation>
    <scope>NUCLEOTIDE SEQUENCE</scope>
    <source>
        <strain evidence="2">Anoxic3_1</strain>
    </source>
</reference>
<dbReference type="EMBL" id="KR029577">
    <property type="protein sequence ID" value="AKH45972.1"/>
    <property type="molecule type" value="Genomic_DNA"/>
</dbReference>
<evidence type="ECO:0000313" key="2">
    <source>
        <dbReference type="EMBL" id="AKH45972.1"/>
    </source>
</evidence>
<accession>A0A0F7L3D7</accession>